<accession>A0ABR4BIL6</accession>
<dbReference type="InterPro" id="IPR052895">
    <property type="entry name" value="HetReg/Transcr_Mod"/>
</dbReference>
<dbReference type="Proteomes" id="UP001590951">
    <property type="component" value="Unassembled WGS sequence"/>
</dbReference>
<feature type="domain" description="Prion-inhibition and propagation HeLo" evidence="2">
    <location>
        <begin position="14"/>
        <end position="191"/>
    </location>
</feature>
<name>A0ABR4BIL6_9LECA</name>
<evidence type="ECO:0008006" key="5">
    <source>
        <dbReference type="Google" id="ProtNLM"/>
    </source>
</evidence>
<dbReference type="InterPro" id="IPR010730">
    <property type="entry name" value="HET"/>
</dbReference>
<sequence length="486" mass="55843">MAAATGVKNDVEELTNLFDESLQLFEGVEFGQKFEDDVTRCQLELDVVRLRLSRWGAYFRLCDQAVGLRQLRKSLESFNTDEAAVHLRLCIQALAQVPRVRKEDRSWPRSRSKVFDSQKNMGADTLNLRAALQRISSQRQGCPRQDPKPARVIAAVPQFQNLMNKITQQVDILSAFIEDDEKRQKRLCFWELWSIGTYDMIQPLNEIAANLEYTKTHLNKVGNYVAVSYIWKSTEFTRKMDFPGGFRINYTESAKEVLDYVGQKARSWFWLDAFCIDQLNPVEKAKQIGLMAEIYSSSVKEVGLLGSELTFGGEALRLAEKLYTFFRKEEAKDRQVRDEDLQGIAEPERWDCLSDLLANKFFTRMWIAEEMIMAPIKHHWFRADDGAILASADYTCSFLVFAYTVNKLHGIGFGTGVYMKHLDVFPQAMPSAIAIGEFREKRIAGIAIPMAEALQQSYQFSAHKSIDKIFAIKNFVQKDDFSRRVF</sequence>
<protein>
    <recommendedName>
        <fullName evidence="5">Heterokaryon incompatibility domain-containing protein</fullName>
    </recommendedName>
</protein>
<dbReference type="Pfam" id="PF06985">
    <property type="entry name" value="HET"/>
    <property type="match status" value="1"/>
</dbReference>
<dbReference type="Gene3D" id="1.20.120.1020">
    <property type="entry name" value="Prion-inhibition and propagation, HeLo domain"/>
    <property type="match status" value="1"/>
</dbReference>
<dbReference type="InterPro" id="IPR038305">
    <property type="entry name" value="HeLo_sf"/>
</dbReference>
<feature type="domain" description="Heterokaryon incompatibility" evidence="1">
    <location>
        <begin position="224"/>
        <end position="370"/>
    </location>
</feature>
<evidence type="ECO:0000313" key="4">
    <source>
        <dbReference type="Proteomes" id="UP001590951"/>
    </source>
</evidence>
<comment type="caution">
    <text evidence="3">The sequence shown here is derived from an EMBL/GenBank/DDBJ whole genome shotgun (WGS) entry which is preliminary data.</text>
</comment>
<dbReference type="PANTHER" id="PTHR24148">
    <property type="entry name" value="ANKYRIN REPEAT DOMAIN-CONTAINING PROTEIN 39 HOMOLOG-RELATED"/>
    <property type="match status" value="1"/>
</dbReference>
<dbReference type="PANTHER" id="PTHR24148:SF64">
    <property type="entry name" value="HETEROKARYON INCOMPATIBILITY DOMAIN-CONTAINING PROTEIN"/>
    <property type="match status" value="1"/>
</dbReference>
<keyword evidence="4" id="KW-1185">Reference proteome</keyword>
<proteinExistence type="predicted"/>
<dbReference type="EMBL" id="JBHFEH010000004">
    <property type="protein sequence ID" value="KAL2057669.1"/>
    <property type="molecule type" value="Genomic_DNA"/>
</dbReference>
<evidence type="ECO:0000259" key="2">
    <source>
        <dbReference type="Pfam" id="PF14479"/>
    </source>
</evidence>
<reference evidence="3 4" key="1">
    <citation type="submission" date="2024-09" db="EMBL/GenBank/DDBJ databases">
        <title>Rethinking Asexuality: The Enigmatic Case of Functional Sexual Genes in Lepraria (Stereocaulaceae).</title>
        <authorList>
            <person name="Doellman M."/>
            <person name="Sun Y."/>
            <person name="Barcenas-Pena A."/>
            <person name="Lumbsch H.T."/>
            <person name="Grewe F."/>
        </authorList>
    </citation>
    <scope>NUCLEOTIDE SEQUENCE [LARGE SCALE GENOMIC DNA]</scope>
    <source>
        <strain evidence="3 4">Grewe 0041</strain>
    </source>
</reference>
<organism evidence="3 4">
    <name type="scientific">Lepraria finkii</name>
    <dbReference type="NCBI Taxonomy" id="1340010"/>
    <lineage>
        <taxon>Eukaryota</taxon>
        <taxon>Fungi</taxon>
        <taxon>Dikarya</taxon>
        <taxon>Ascomycota</taxon>
        <taxon>Pezizomycotina</taxon>
        <taxon>Lecanoromycetes</taxon>
        <taxon>OSLEUM clade</taxon>
        <taxon>Lecanoromycetidae</taxon>
        <taxon>Lecanorales</taxon>
        <taxon>Lecanorineae</taxon>
        <taxon>Stereocaulaceae</taxon>
        <taxon>Lepraria</taxon>
    </lineage>
</organism>
<dbReference type="InterPro" id="IPR029498">
    <property type="entry name" value="HeLo_dom"/>
</dbReference>
<gene>
    <name evidence="3" type="ORF">ABVK25_002053</name>
</gene>
<evidence type="ECO:0000259" key="1">
    <source>
        <dbReference type="Pfam" id="PF06985"/>
    </source>
</evidence>
<evidence type="ECO:0000313" key="3">
    <source>
        <dbReference type="EMBL" id="KAL2057669.1"/>
    </source>
</evidence>
<dbReference type="Pfam" id="PF14479">
    <property type="entry name" value="HeLo"/>
    <property type="match status" value="1"/>
</dbReference>